<gene>
    <name evidence="1" type="ORF">QBC33DRAFT_586103</name>
</gene>
<evidence type="ECO:0000313" key="2">
    <source>
        <dbReference type="Proteomes" id="UP001244011"/>
    </source>
</evidence>
<feature type="non-terminal residue" evidence="1">
    <location>
        <position position="1"/>
    </location>
</feature>
<organism evidence="1 2">
    <name type="scientific">Phialemonium atrogriseum</name>
    <dbReference type="NCBI Taxonomy" id="1093897"/>
    <lineage>
        <taxon>Eukaryota</taxon>
        <taxon>Fungi</taxon>
        <taxon>Dikarya</taxon>
        <taxon>Ascomycota</taxon>
        <taxon>Pezizomycotina</taxon>
        <taxon>Sordariomycetes</taxon>
        <taxon>Sordariomycetidae</taxon>
        <taxon>Cephalothecales</taxon>
        <taxon>Cephalothecaceae</taxon>
        <taxon>Phialemonium</taxon>
    </lineage>
</organism>
<accession>A0AAJ0FHM8</accession>
<comment type="caution">
    <text evidence="1">The sequence shown here is derived from an EMBL/GenBank/DDBJ whole genome shotgun (WGS) entry which is preliminary data.</text>
</comment>
<dbReference type="RefSeq" id="XP_060284105.1">
    <property type="nucleotide sequence ID" value="XM_060431464.1"/>
</dbReference>
<dbReference type="GeneID" id="85314651"/>
<reference evidence="1" key="1">
    <citation type="submission" date="2023-06" db="EMBL/GenBank/DDBJ databases">
        <title>Genome-scale phylogeny and comparative genomics of the fungal order Sordariales.</title>
        <authorList>
            <consortium name="Lawrence Berkeley National Laboratory"/>
            <person name="Hensen N."/>
            <person name="Bonometti L."/>
            <person name="Westerberg I."/>
            <person name="Brannstrom I.O."/>
            <person name="Guillou S."/>
            <person name="Cros-Aarteil S."/>
            <person name="Calhoun S."/>
            <person name="Haridas S."/>
            <person name="Kuo A."/>
            <person name="Mondo S."/>
            <person name="Pangilinan J."/>
            <person name="Riley R."/>
            <person name="Labutti K."/>
            <person name="Andreopoulos B."/>
            <person name="Lipzen A."/>
            <person name="Chen C."/>
            <person name="Yanf M."/>
            <person name="Daum C."/>
            <person name="Ng V."/>
            <person name="Clum A."/>
            <person name="Steindorff A."/>
            <person name="Ohm R."/>
            <person name="Martin F."/>
            <person name="Silar P."/>
            <person name="Natvig D."/>
            <person name="Lalanne C."/>
            <person name="Gautier V."/>
            <person name="Ament-Velasquez S.L."/>
            <person name="Kruys A."/>
            <person name="Hutchinson M.I."/>
            <person name="Powell A.J."/>
            <person name="Barry K."/>
            <person name="Miller A.N."/>
            <person name="Grigoriev I.V."/>
            <person name="Debuchy R."/>
            <person name="Gladieux P."/>
            <person name="Thoren M.H."/>
            <person name="Johannesson H."/>
        </authorList>
    </citation>
    <scope>NUCLEOTIDE SEQUENCE</scope>
    <source>
        <strain evidence="1">8032-3</strain>
    </source>
</reference>
<sequence length="205" mass="22955">SVGTLRYEGRINAELEFDECDKWVVSLSEDSEAMVVLLDVVHGNERVPDELSLDLLYRVLTLAKKFDMIACLEGYVERWAAPCVVQVNTGEVTALELQKAIVAGLAADYTPLLITAAKKLVLEGLVLYKDKKLIFRDGTIPLMEEEYTMDFFEEIMLFQTYMVLCIIQIYEGAVMNDGYGLCKANRDTTNQNDVAACHLVLAAIL</sequence>
<name>A0AAJ0FHM8_9PEZI</name>
<dbReference type="AlphaFoldDB" id="A0AAJ0FHM8"/>
<keyword evidence="2" id="KW-1185">Reference proteome</keyword>
<dbReference type="EMBL" id="MU839007">
    <property type="protein sequence ID" value="KAK1767892.1"/>
    <property type="molecule type" value="Genomic_DNA"/>
</dbReference>
<dbReference type="Proteomes" id="UP001244011">
    <property type="component" value="Unassembled WGS sequence"/>
</dbReference>
<proteinExistence type="predicted"/>
<protein>
    <submittedName>
        <fullName evidence="1">Uncharacterized protein</fullName>
    </submittedName>
</protein>
<evidence type="ECO:0000313" key="1">
    <source>
        <dbReference type="EMBL" id="KAK1767892.1"/>
    </source>
</evidence>